<dbReference type="GO" id="GO:0030699">
    <property type="term" value="F:glycine reductase activity"/>
    <property type="evidence" value="ECO:0007669"/>
    <property type="project" value="UniProtKB-EC"/>
</dbReference>
<dbReference type="EC" id="1.21.4.2" evidence="3"/>
<dbReference type="Proteomes" id="UP000662904">
    <property type="component" value="Chromosome"/>
</dbReference>
<gene>
    <name evidence="3" type="primary">grdB</name>
    <name evidence="3" type="ORF">H0A61_00872</name>
</gene>
<sequence>MTIKVVHYLNQFFGQIGGEEKAGIRPEARDGKVGPGIALEAAFSGEGQIVGTVICGDSYFNENIEAAAGEVLELIKKYNPDIVVAGPAFNAGRYGMACGTVAKKVSEELKIPAVTGMFPENPGVELYKKDIYIVETSDSAAGMRRAIPVMAKLALKLAKGKEIGSPEEEGYIPRGIRKNFFHQIPGSKRAVDMLVAKLKGEHFATEYPMPNFDRVPPNPPVKDISKAKVALVTSGGIVPKTNPDKIEASSASKYGKYDITGVKDLTPDAFETAHGGYDPVYANQDPDRVLPVDVMRELEEEGMIGSLHNYYYATVGNGTSVANAKKFAADFSKELVKDGVQAVILTST</sequence>
<dbReference type="KEGG" id="kme:H0A61_00872"/>
<evidence type="ECO:0000256" key="2">
    <source>
        <dbReference type="ARBA" id="ARBA00023002"/>
    </source>
</evidence>
<evidence type="ECO:0000313" key="3">
    <source>
        <dbReference type="EMBL" id="QSQ08545.1"/>
    </source>
</evidence>
<dbReference type="EMBL" id="CP059066">
    <property type="protein sequence ID" value="QSQ08545.1"/>
    <property type="molecule type" value="Genomic_DNA"/>
</dbReference>
<keyword evidence="1" id="KW-0712">Selenocysteine</keyword>
<evidence type="ECO:0000313" key="4">
    <source>
        <dbReference type="Proteomes" id="UP000662904"/>
    </source>
</evidence>
<reference evidence="3" key="1">
    <citation type="submission" date="2020-07" db="EMBL/GenBank/DDBJ databases">
        <title>Koleobacter methoxysyntrophicus gen. nov., sp. nov., a novel anaerobic bacterium isolated from deep subsurface oil field and proposal of Koleobacterales ord. nov. in the phylum Firmicutes.</title>
        <authorList>
            <person name="Sakamoto S."/>
            <person name="Tamaki H."/>
        </authorList>
    </citation>
    <scope>NUCLEOTIDE SEQUENCE</scope>
    <source>
        <strain evidence="3">NRmbB1</strain>
    </source>
</reference>
<organism evidence="3 4">
    <name type="scientific">Koleobacter methoxysyntrophicus</name>
    <dbReference type="NCBI Taxonomy" id="2751313"/>
    <lineage>
        <taxon>Bacteria</taxon>
        <taxon>Bacillati</taxon>
        <taxon>Bacillota</taxon>
        <taxon>Clostridia</taxon>
        <taxon>Koleobacterales</taxon>
        <taxon>Koleobacteraceae</taxon>
        <taxon>Koleobacter</taxon>
    </lineage>
</organism>
<protein>
    <submittedName>
        <fullName evidence="3">Glycine reductase complex component B subunit gamma</fullName>
        <ecNumber evidence="3">1.21.4.2</ecNumber>
    </submittedName>
</protein>
<name>A0A8A0RJP2_9FIRM</name>
<dbReference type="InterPro" id="IPR010187">
    <property type="entry name" value="Various_sel_PB"/>
</dbReference>
<proteinExistence type="predicted"/>
<accession>A0A8A0RJP2</accession>
<keyword evidence="4" id="KW-1185">Reference proteome</keyword>
<dbReference type="AlphaFoldDB" id="A0A8A0RJP2"/>
<dbReference type="Pfam" id="PF07355">
    <property type="entry name" value="GRDB"/>
    <property type="match status" value="1"/>
</dbReference>
<keyword evidence="2 3" id="KW-0560">Oxidoreductase</keyword>
<dbReference type="NCBIfam" id="TIGR01918">
    <property type="entry name" value="various_sel_PB"/>
    <property type="match status" value="1"/>
</dbReference>
<evidence type="ECO:0000256" key="1">
    <source>
        <dbReference type="ARBA" id="ARBA00022933"/>
    </source>
</evidence>